<dbReference type="STRING" id="1774273.LPB03_05740"/>
<dbReference type="OrthoDB" id="1778949at2"/>
<evidence type="ECO:0000313" key="3">
    <source>
        <dbReference type="Proteomes" id="UP000092584"/>
    </source>
</evidence>
<comment type="caution">
    <text evidence="2">The sequence shown here is derived from an EMBL/GenBank/DDBJ whole genome shotgun (WGS) entry which is preliminary data.</text>
</comment>
<dbReference type="Proteomes" id="UP000092584">
    <property type="component" value="Unassembled WGS sequence"/>
</dbReference>
<dbReference type="KEGG" id="pob:LPB03_05740"/>
<feature type="region of interest" description="Disordered" evidence="1">
    <location>
        <begin position="96"/>
        <end position="124"/>
    </location>
</feature>
<evidence type="ECO:0000256" key="1">
    <source>
        <dbReference type="SAM" id="MobiDB-lite"/>
    </source>
</evidence>
<dbReference type="AlphaFoldDB" id="A0A1B8TXA3"/>
<sequence length="287" mass="31904">MNAIFTDASFQNMNNIANRYNISIGAVTDLTHTLIRSNGTMAQFNIAELGGGGQWMQGGMTMVGDMFNNQLKYTVDGLCIEISNLIHQGGIQYKPLPKVQNHNNRQKNNQNYSQQSQSQGGFNNNSAGNWWGDLGFPNSTGSQNDTSYAIFSNIHRLAIQQHGKVIVFDTLDHQIGGVGQQQGGNYSVNFSSQYGTVDLSSLPIVSGGENKPKQQPEQINNNQNNNIQNNNQNQPDVIVQEKKQEFSNSNLEEDIFAKIEKLANLKNKEFISVEDFENKKAELLARL</sequence>
<dbReference type="RefSeq" id="WP_065318846.1">
    <property type="nucleotide sequence ID" value="NZ_CP017477.1"/>
</dbReference>
<feature type="region of interest" description="Disordered" evidence="1">
    <location>
        <begin position="201"/>
        <end position="232"/>
    </location>
</feature>
<feature type="compositionally biased region" description="Low complexity" evidence="1">
    <location>
        <begin position="213"/>
        <end position="232"/>
    </location>
</feature>
<feature type="compositionally biased region" description="Low complexity" evidence="1">
    <location>
        <begin position="100"/>
        <end position="124"/>
    </location>
</feature>
<organism evidence="2 3">
    <name type="scientific">Polaribacter vadi</name>
    <dbReference type="NCBI Taxonomy" id="1774273"/>
    <lineage>
        <taxon>Bacteria</taxon>
        <taxon>Pseudomonadati</taxon>
        <taxon>Bacteroidota</taxon>
        <taxon>Flavobacteriia</taxon>
        <taxon>Flavobacteriales</taxon>
        <taxon>Flavobacteriaceae</taxon>
    </lineage>
</organism>
<evidence type="ECO:0000313" key="2">
    <source>
        <dbReference type="EMBL" id="OBY64095.1"/>
    </source>
</evidence>
<proteinExistence type="predicted"/>
<evidence type="ECO:0008006" key="4">
    <source>
        <dbReference type="Google" id="ProtNLM"/>
    </source>
</evidence>
<protein>
    <recommendedName>
        <fullName evidence="4">SHOCT domain-containing protein</fullName>
    </recommendedName>
</protein>
<name>A0A1B8TXA3_9FLAO</name>
<dbReference type="EMBL" id="LSFM01000022">
    <property type="protein sequence ID" value="OBY64095.1"/>
    <property type="molecule type" value="Genomic_DNA"/>
</dbReference>
<keyword evidence="3" id="KW-1185">Reference proteome</keyword>
<reference evidence="3" key="1">
    <citation type="submission" date="2016-02" db="EMBL/GenBank/DDBJ databases">
        <authorList>
            <person name="Shin S.-K."/>
            <person name="Yi H."/>
            <person name="Kim E."/>
        </authorList>
    </citation>
    <scope>NUCLEOTIDE SEQUENCE [LARGE SCALE GENOMIC DNA]</scope>
    <source>
        <strain evidence="3">LPB0003</strain>
    </source>
</reference>
<accession>A0A1B8TXA3</accession>
<gene>
    <name evidence="2" type="ORF">LPB3_06750</name>
</gene>